<name>A0A1H5TZF3_XYLRU</name>
<dbReference type="EMBL" id="FNUV01000003">
    <property type="protein sequence ID" value="SEF68163.1"/>
    <property type="molecule type" value="Genomic_DNA"/>
</dbReference>
<feature type="chain" id="PRO_5009285605" evidence="1">
    <location>
        <begin position="18"/>
        <end position="439"/>
    </location>
</feature>
<dbReference type="RefSeq" id="WP_146063104.1">
    <property type="nucleotide sequence ID" value="NZ_FNUV01000003.1"/>
</dbReference>
<reference evidence="3 4" key="1">
    <citation type="submission" date="2016-10" db="EMBL/GenBank/DDBJ databases">
        <authorList>
            <person name="de Groot N.N."/>
        </authorList>
    </citation>
    <scope>NUCLEOTIDE SEQUENCE [LARGE SCALE GENOMIC DNA]</scope>
    <source>
        <strain evidence="3 4">AR32</strain>
    </source>
</reference>
<dbReference type="InterPro" id="IPR011050">
    <property type="entry name" value="Pectin_lyase_fold/virulence"/>
</dbReference>
<feature type="domain" description="Right handed beta helix" evidence="2">
    <location>
        <begin position="180"/>
        <end position="323"/>
    </location>
</feature>
<proteinExistence type="predicted"/>
<dbReference type="InterPro" id="IPR012334">
    <property type="entry name" value="Pectin_lyas_fold"/>
</dbReference>
<evidence type="ECO:0000313" key="4">
    <source>
        <dbReference type="Proteomes" id="UP000236735"/>
    </source>
</evidence>
<protein>
    <submittedName>
        <fullName evidence="3">Right handed beta helix region</fullName>
    </submittedName>
</protein>
<evidence type="ECO:0000313" key="3">
    <source>
        <dbReference type="EMBL" id="SEF68163.1"/>
    </source>
</evidence>
<dbReference type="AlphaFoldDB" id="A0A1H5TZF3"/>
<dbReference type="SUPFAM" id="SSF51126">
    <property type="entry name" value="Pectin lyase-like"/>
    <property type="match status" value="1"/>
</dbReference>
<dbReference type="Pfam" id="PF13229">
    <property type="entry name" value="Beta_helix"/>
    <property type="match status" value="1"/>
</dbReference>
<dbReference type="Gene3D" id="2.160.20.10">
    <property type="entry name" value="Single-stranded right-handed beta-helix, Pectin lyase-like"/>
    <property type="match status" value="1"/>
</dbReference>
<feature type="signal peptide" evidence="1">
    <location>
        <begin position="1"/>
        <end position="17"/>
    </location>
</feature>
<evidence type="ECO:0000259" key="2">
    <source>
        <dbReference type="Pfam" id="PF13229"/>
    </source>
</evidence>
<dbReference type="InterPro" id="IPR039448">
    <property type="entry name" value="Beta_helix"/>
</dbReference>
<evidence type="ECO:0000256" key="1">
    <source>
        <dbReference type="SAM" id="SignalP"/>
    </source>
</evidence>
<dbReference type="Proteomes" id="UP000236735">
    <property type="component" value="Unassembled WGS sequence"/>
</dbReference>
<organism evidence="3 4">
    <name type="scientific">Xylanibacter ruminicola</name>
    <name type="common">Prevotella ruminicola</name>
    <dbReference type="NCBI Taxonomy" id="839"/>
    <lineage>
        <taxon>Bacteria</taxon>
        <taxon>Pseudomonadati</taxon>
        <taxon>Bacteroidota</taxon>
        <taxon>Bacteroidia</taxon>
        <taxon>Bacteroidales</taxon>
        <taxon>Prevotellaceae</taxon>
        <taxon>Xylanibacter</taxon>
    </lineage>
</organism>
<keyword evidence="1" id="KW-0732">Signal</keyword>
<gene>
    <name evidence="3" type="ORF">SAMN05216354_1148</name>
</gene>
<accession>A0A1H5TZF3</accession>
<sequence>MRRIFYFLIILLLVACADEDSFSTSSSLKLSFSVDTLKLDTVFSRTPSSTYSFWVYNRNNDGLRLQAVRLKRGNQSGYRVNVDGVYLDNANGSQTSDVEIRRNDSILVFVELTAPEAFREEPTLVEDDLLFDLESGVEQKVALRAWTWDAVKLYSPVITRDSVIDSRVPYIIYGDMKVMEGVKLTIRNTTLYFHDDSGLEVYGSLNTENCLMRGDRLDRMFSYLPYDRVSGQWKGVRFYASSTDNILINTEIRNPENGIVCDSEVVDDTAHLIMMQCVVHNCKGSGVELKHTRALMERCQLTNTLGPCLSISGGEVDIKNCTIGQFYPFSANRGAALFLSNQDSPLRRFACEASIITGYEDDVVLGSQKNDDTPFVYHFSNSLLRTPKVEDAEHYEQIIWESSSDSIQGTKHFATIDEDYLYYDFHLLPQSPAVGLGCY</sequence>
<dbReference type="PROSITE" id="PS51257">
    <property type="entry name" value="PROKAR_LIPOPROTEIN"/>
    <property type="match status" value="1"/>
</dbReference>